<reference evidence="7" key="1">
    <citation type="submission" date="2025-08" db="UniProtKB">
        <authorList>
            <consortium name="RefSeq"/>
        </authorList>
    </citation>
    <scope>IDENTIFICATION</scope>
</reference>
<accession>A0A6P5PMT1</accession>
<dbReference type="PROSITE" id="PS51476">
    <property type="entry name" value="PROTEASOME_BETA_2"/>
    <property type="match status" value="1"/>
</dbReference>
<dbReference type="GO" id="GO:0051603">
    <property type="term" value="P:proteolysis involved in protein catabolic process"/>
    <property type="evidence" value="ECO:0007669"/>
    <property type="project" value="InterPro"/>
</dbReference>
<dbReference type="KEGG" id="mcal:110291927"/>
<protein>
    <recommendedName>
        <fullName evidence="5">Proteasome subunit beta</fullName>
    </recommendedName>
</protein>
<proteinExistence type="inferred from homology"/>
<dbReference type="GO" id="GO:0005839">
    <property type="term" value="C:proteasome core complex"/>
    <property type="evidence" value="ECO:0007669"/>
    <property type="project" value="InterPro"/>
</dbReference>
<gene>
    <name evidence="7" type="primary">LOC110291927</name>
</gene>
<dbReference type="GO" id="GO:0005654">
    <property type="term" value="C:nucleoplasm"/>
    <property type="evidence" value="ECO:0007669"/>
    <property type="project" value="UniProtKB-ARBA"/>
</dbReference>
<name>A0A6P5PMT1_MUSCR</name>
<dbReference type="RefSeq" id="XP_021014783.1">
    <property type="nucleotide sequence ID" value="XM_021159124.1"/>
</dbReference>
<dbReference type="Gene3D" id="3.60.20.10">
    <property type="entry name" value="Glutamine Phosphoribosylpyrophosphate, subunit 1, domain 1"/>
    <property type="match status" value="1"/>
</dbReference>
<comment type="similarity">
    <text evidence="5">Belongs to the peptidase T1B family.</text>
</comment>
<dbReference type="Proteomes" id="UP000515126">
    <property type="component" value="Chromosome 3"/>
</dbReference>
<comment type="function">
    <text evidence="5">Component of the proteasome, a multicatalytic proteinase complex which is characterized by its ability to cleave peptides with Arg, Phe, Tyr, Leu, and Glu adjacent to the leaving group at neutral or slightly basic pH. The proteasome has an ATP-dependent proteolytic activity.</text>
</comment>
<keyword evidence="2 5" id="KW-0647">Proteasome</keyword>
<evidence type="ECO:0000313" key="6">
    <source>
        <dbReference type="Proteomes" id="UP000515126"/>
    </source>
</evidence>
<dbReference type="InterPro" id="IPR023333">
    <property type="entry name" value="Proteasome_suB-type"/>
</dbReference>
<comment type="function">
    <text evidence="4">Non-catalytic component of the 20S core proteasome complex involved in the proteolytic degradation of most intracellular proteins. This complex plays numerous essential roles within the cell by associating with different regulatory particles. Associated with two 19S regulatory particles, forms the 26S proteasome and thus participates in the ATP-dependent degradation of ubiquitinated proteins. The 26S proteasome plays a key role in the maintenance of protein homeostasis by removing misfolded or damaged proteins that could impair cellular functions, and by removing proteins whose functions are no longer required. Associated with the PA200 or PA28, the 20S proteasome mediates ubiquitin-independent protein degradation. This type of proteolysis is required in several pathways including spermatogenesis (20S-PA200 complex) or generation of a subset of MHC class I-presented antigenic peptides (20S-PA28 complex).</text>
</comment>
<comment type="subunit">
    <text evidence="5">Component of the proteasome complex.</text>
</comment>
<dbReference type="PANTHER" id="PTHR32194">
    <property type="entry name" value="METALLOPROTEASE TLDD"/>
    <property type="match status" value="1"/>
</dbReference>
<sequence length="186" mass="20536">MGPHDSAGPVQLRFSPYAFNGGTVLAIAGEDFSIVASDTRLSEGFSIHTRDSPKCYKLTDKTVIGCSGFHGDCLTLTKIIEARLKMYKHSNNKAMTTGAIAAMLSTILYSRRFFPYYVYNIIGGLDEEGHKTRGFGNRLCLGSDLKKHCSKQEGGEALMKDELVKDDGDSCDIILMWRDQVEEDPP</sequence>
<comment type="subcellular location">
    <subcellularLocation>
        <location evidence="5">Cytoplasm</location>
    </subcellularLocation>
    <subcellularLocation>
        <location evidence="5">Nucleus</location>
    </subcellularLocation>
</comment>
<evidence type="ECO:0000256" key="5">
    <source>
        <dbReference type="RuleBase" id="RU004203"/>
    </source>
</evidence>
<evidence type="ECO:0000256" key="1">
    <source>
        <dbReference type="ARBA" id="ARBA00022490"/>
    </source>
</evidence>
<organism evidence="6 7">
    <name type="scientific">Mus caroli</name>
    <name type="common">Ryukyu mouse</name>
    <name type="synonym">Ricefield mouse</name>
    <dbReference type="NCBI Taxonomy" id="10089"/>
    <lineage>
        <taxon>Eukaryota</taxon>
        <taxon>Metazoa</taxon>
        <taxon>Chordata</taxon>
        <taxon>Craniata</taxon>
        <taxon>Vertebrata</taxon>
        <taxon>Euteleostomi</taxon>
        <taxon>Mammalia</taxon>
        <taxon>Eutheria</taxon>
        <taxon>Euarchontoglires</taxon>
        <taxon>Glires</taxon>
        <taxon>Rodentia</taxon>
        <taxon>Myomorpha</taxon>
        <taxon>Muroidea</taxon>
        <taxon>Muridae</taxon>
        <taxon>Murinae</taxon>
        <taxon>Mus</taxon>
        <taxon>Mus</taxon>
    </lineage>
</organism>
<dbReference type="InterPro" id="IPR029055">
    <property type="entry name" value="Ntn_hydrolases_N"/>
</dbReference>
<dbReference type="GeneID" id="110291927"/>
<dbReference type="PANTHER" id="PTHR32194:SF2">
    <property type="entry name" value="PROTEASOME SUBUNIT BETA TYPE-1"/>
    <property type="match status" value="1"/>
</dbReference>
<keyword evidence="6" id="KW-1185">Reference proteome</keyword>
<evidence type="ECO:0000256" key="4">
    <source>
        <dbReference type="ARBA" id="ARBA00049625"/>
    </source>
</evidence>
<dbReference type="AlphaFoldDB" id="A0A6P5PMT1"/>
<evidence type="ECO:0000256" key="3">
    <source>
        <dbReference type="ARBA" id="ARBA00023242"/>
    </source>
</evidence>
<keyword evidence="3 5" id="KW-0539">Nucleus</keyword>
<dbReference type="GO" id="GO:0005829">
    <property type="term" value="C:cytosol"/>
    <property type="evidence" value="ECO:0007669"/>
    <property type="project" value="UniProtKB-ARBA"/>
</dbReference>
<keyword evidence="1 5" id="KW-0963">Cytoplasm</keyword>
<dbReference type="SUPFAM" id="SSF56235">
    <property type="entry name" value="N-terminal nucleophile aminohydrolases (Ntn hydrolases)"/>
    <property type="match status" value="1"/>
</dbReference>
<dbReference type="PROSITE" id="PS00854">
    <property type="entry name" value="PROTEASOME_BETA_1"/>
    <property type="match status" value="1"/>
</dbReference>
<dbReference type="InterPro" id="IPR001353">
    <property type="entry name" value="Proteasome_sua/b"/>
</dbReference>
<evidence type="ECO:0000256" key="2">
    <source>
        <dbReference type="ARBA" id="ARBA00022942"/>
    </source>
</evidence>
<dbReference type="InterPro" id="IPR016050">
    <property type="entry name" value="Proteasome_bsu_CS"/>
</dbReference>
<evidence type="ECO:0000313" key="7">
    <source>
        <dbReference type="RefSeq" id="XP_021014783.1"/>
    </source>
</evidence>
<dbReference type="Pfam" id="PF00227">
    <property type="entry name" value="Proteasome"/>
    <property type="match status" value="1"/>
</dbReference>